<dbReference type="AlphaFoldDB" id="A0A2N5ZFT4"/>
<evidence type="ECO:0000313" key="2">
    <source>
        <dbReference type="EMBL" id="PLX17567.1"/>
    </source>
</evidence>
<keyword evidence="1" id="KW-1133">Transmembrane helix</keyword>
<dbReference type="InterPro" id="IPR012902">
    <property type="entry name" value="N_methyl_site"/>
</dbReference>
<dbReference type="EMBL" id="PKTG01000085">
    <property type="protein sequence ID" value="PLX17567.1"/>
    <property type="molecule type" value="Genomic_DNA"/>
</dbReference>
<evidence type="ECO:0000313" key="3">
    <source>
        <dbReference type="Proteomes" id="UP000234857"/>
    </source>
</evidence>
<dbReference type="NCBIfam" id="TIGR02532">
    <property type="entry name" value="IV_pilin_GFxxxE"/>
    <property type="match status" value="1"/>
</dbReference>
<sequence>MRKGFSLIEIMIAVTILGVAIIPMMSMLGTGTRSYVKTQNTIKAYNLGVEGLEWMKSMDFLGNYWKNRNENGFFIFTHYSYELTDTEKGPPIPIMYVYNAGKVADVDDDPENKKMLSDFTGYYSYLEGNDIKFKEVQIFYPSDHFRRENISDFKRWCYFKLLDNNTAMITCVVTWSEGRLMTADGDRMEKIFTVVVNNANVQQ</sequence>
<proteinExistence type="predicted"/>
<name>A0A2N5ZFT4_MUIH1</name>
<accession>A0A2N5ZFT4</accession>
<dbReference type="Proteomes" id="UP000234857">
    <property type="component" value="Unassembled WGS sequence"/>
</dbReference>
<protein>
    <recommendedName>
        <fullName evidence="4">Prepilin-type N-terminal cleavage/methylation domain-containing protein</fullName>
    </recommendedName>
</protein>
<evidence type="ECO:0008006" key="4">
    <source>
        <dbReference type="Google" id="ProtNLM"/>
    </source>
</evidence>
<keyword evidence="1" id="KW-0812">Transmembrane</keyword>
<comment type="caution">
    <text evidence="2">The sequence shown here is derived from an EMBL/GenBank/DDBJ whole genome shotgun (WGS) entry which is preliminary data.</text>
</comment>
<gene>
    <name evidence="2" type="ORF">C0601_07360</name>
</gene>
<keyword evidence="1" id="KW-0472">Membrane</keyword>
<organism evidence="2 3">
    <name type="scientific">Muiribacterium halophilum</name>
    <dbReference type="NCBI Taxonomy" id="2053465"/>
    <lineage>
        <taxon>Bacteria</taxon>
        <taxon>Candidatus Muiribacteriota</taxon>
        <taxon>Candidatus Muiribacteriia</taxon>
        <taxon>Candidatus Muiribacteriales</taxon>
        <taxon>Candidatus Muiribacteriaceae</taxon>
        <taxon>Candidatus Muiribacterium</taxon>
    </lineage>
</organism>
<dbReference type="Pfam" id="PF07963">
    <property type="entry name" value="N_methyl"/>
    <property type="match status" value="1"/>
</dbReference>
<feature type="transmembrane region" description="Helical" evidence="1">
    <location>
        <begin position="7"/>
        <end position="28"/>
    </location>
</feature>
<reference evidence="2 3" key="1">
    <citation type="submission" date="2017-11" db="EMBL/GenBank/DDBJ databases">
        <title>Genome-resolved metagenomics identifies genetic mobility, metabolic interactions, and unexpected diversity in perchlorate-reducing communities.</title>
        <authorList>
            <person name="Barnum T.P."/>
            <person name="Figueroa I.A."/>
            <person name="Carlstrom C.I."/>
            <person name="Lucas L.N."/>
            <person name="Engelbrektson A.L."/>
            <person name="Coates J.D."/>
        </authorList>
    </citation>
    <scope>NUCLEOTIDE SEQUENCE [LARGE SCALE GENOMIC DNA]</scope>
    <source>
        <strain evidence="2">BM706</strain>
    </source>
</reference>
<evidence type="ECO:0000256" key="1">
    <source>
        <dbReference type="SAM" id="Phobius"/>
    </source>
</evidence>